<protein>
    <submittedName>
        <fullName evidence="1">Uncharacterized protein</fullName>
    </submittedName>
</protein>
<gene>
    <name evidence="1" type="ORF">IAD06_06985</name>
</gene>
<organism evidence="1 2">
    <name type="scientific">Candidatus Caccoplasma intestinavium</name>
    <dbReference type="NCBI Taxonomy" id="2840716"/>
    <lineage>
        <taxon>Bacteria</taxon>
        <taxon>Pseudomonadati</taxon>
        <taxon>Bacteroidota</taxon>
        <taxon>Bacteroidia</taxon>
        <taxon>Bacteroidales</taxon>
        <taxon>Bacteroidaceae</taxon>
        <taxon>Bacteroidaceae incertae sedis</taxon>
        <taxon>Candidatus Caccoplasma</taxon>
    </lineage>
</organism>
<dbReference type="EMBL" id="DVKT01000052">
    <property type="protein sequence ID" value="HIT39766.1"/>
    <property type="molecule type" value="Genomic_DNA"/>
</dbReference>
<evidence type="ECO:0000313" key="1">
    <source>
        <dbReference type="EMBL" id="HIT39766.1"/>
    </source>
</evidence>
<reference evidence="1" key="2">
    <citation type="journal article" date="2021" name="PeerJ">
        <title>Extensive microbial diversity within the chicken gut microbiome revealed by metagenomics and culture.</title>
        <authorList>
            <person name="Gilroy R."/>
            <person name="Ravi A."/>
            <person name="Getino M."/>
            <person name="Pursley I."/>
            <person name="Horton D.L."/>
            <person name="Alikhan N.F."/>
            <person name="Baker D."/>
            <person name="Gharbi K."/>
            <person name="Hall N."/>
            <person name="Watson M."/>
            <person name="Adriaenssens E.M."/>
            <person name="Foster-Nyarko E."/>
            <person name="Jarju S."/>
            <person name="Secka A."/>
            <person name="Antonio M."/>
            <person name="Oren A."/>
            <person name="Chaudhuri R.R."/>
            <person name="La Ragione R."/>
            <person name="Hildebrand F."/>
            <person name="Pallen M.J."/>
        </authorList>
    </citation>
    <scope>NUCLEOTIDE SEQUENCE</scope>
    <source>
        <strain evidence="1">21143</strain>
    </source>
</reference>
<proteinExistence type="predicted"/>
<sequence>MMKKPNKKELAALLQTMIILAGNRTSLTKEKHNLIESVCKKYDFYPDILEITSVDPYEIFSTIEETEIRLQFASYLIYMTGACPEKLIDATHLSYLSKLLSILSQQ</sequence>
<evidence type="ECO:0000313" key="2">
    <source>
        <dbReference type="Proteomes" id="UP000886722"/>
    </source>
</evidence>
<reference evidence="1" key="1">
    <citation type="submission" date="2020-10" db="EMBL/GenBank/DDBJ databases">
        <authorList>
            <person name="Gilroy R."/>
        </authorList>
    </citation>
    <scope>NUCLEOTIDE SEQUENCE</scope>
    <source>
        <strain evidence="1">21143</strain>
    </source>
</reference>
<dbReference type="AlphaFoldDB" id="A0A9D1GFE8"/>
<comment type="caution">
    <text evidence="1">The sequence shown here is derived from an EMBL/GenBank/DDBJ whole genome shotgun (WGS) entry which is preliminary data.</text>
</comment>
<dbReference type="Proteomes" id="UP000886722">
    <property type="component" value="Unassembled WGS sequence"/>
</dbReference>
<name>A0A9D1GFE8_9BACT</name>
<accession>A0A9D1GFE8</accession>